<evidence type="ECO:0000256" key="4">
    <source>
        <dbReference type="ARBA" id="ARBA00022927"/>
    </source>
</evidence>
<dbReference type="PROSITE" id="PS50859">
    <property type="entry name" value="LONGIN"/>
    <property type="match status" value="1"/>
</dbReference>
<evidence type="ECO:0000259" key="11">
    <source>
        <dbReference type="PROSITE" id="PS50859"/>
    </source>
</evidence>
<protein>
    <recommendedName>
        <fullName evidence="15">V-SNARE coiled-coil homology domain-containing protein</fullName>
    </recommendedName>
</protein>
<gene>
    <name evidence="13" type="ORF">Vbra_19706</name>
</gene>
<dbReference type="Proteomes" id="UP000041254">
    <property type="component" value="Unassembled WGS sequence"/>
</dbReference>
<dbReference type="CDD" id="cd15843">
    <property type="entry name" value="R-SNARE"/>
    <property type="match status" value="1"/>
</dbReference>
<proteinExistence type="inferred from homology"/>
<dbReference type="PANTHER" id="PTHR21136:SF168">
    <property type="entry name" value="VESICLE-ASSOCIATED MEMBRANE PROTEIN 9"/>
    <property type="match status" value="1"/>
</dbReference>
<comment type="similarity">
    <text evidence="1">Belongs to the synaptobrevin family.</text>
</comment>
<feature type="transmembrane region" description="Helical" evidence="10">
    <location>
        <begin position="188"/>
        <end position="212"/>
    </location>
</feature>
<keyword evidence="3 10" id="KW-0812">Transmembrane</keyword>
<comment type="subcellular location">
    <subcellularLocation>
        <location evidence="7">Endomembrane system</location>
        <topology evidence="7">Single-pass type IV membrane protein</topology>
    </subcellularLocation>
</comment>
<keyword evidence="6 10" id="KW-0472">Membrane</keyword>
<dbReference type="AlphaFoldDB" id="A0A0G4H7C8"/>
<keyword evidence="5 10" id="KW-1133">Transmembrane helix</keyword>
<dbReference type="GO" id="GO:0016192">
    <property type="term" value="P:vesicle-mediated transport"/>
    <property type="evidence" value="ECO:0007669"/>
    <property type="project" value="InterPro"/>
</dbReference>
<accession>A0A0G4H7C8</accession>
<dbReference type="Gene3D" id="3.30.450.50">
    <property type="entry name" value="Longin domain"/>
    <property type="match status" value="1"/>
</dbReference>
<dbReference type="STRING" id="1169540.A0A0G4H7C8"/>
<dbReference type="InterPro" id="IPR001388">
    <property type="entry name" value="Synaptobrevin-like"/>
</dbReference>
<reference evidence="13 14" key="1">
    <citation type="submission" date="2014-11" db="EMBL/GenBank/DDBJ databases">
        <authorList>
            <person name="Zhu J."/>
            <person name="Qi W."/>
            <person name="Song R."/>
        </authorList>
    </citation>
    <scope>NUCLEOTIDE SEQUENCE [LARGE SCALE GENOMIC DNA]</scope>
</reference>
<sequence length="243" mass="27399">MHITHALVAKGTFVLCEFSALVDNLLDVSRKVLGKVPRARGRRTYVYESKTFNYLVDNELIYMCVGSAEAGSEVPFQFLDDLREKFRREYERPAMGGASKSAELTRMVKSLMDDYNQNFGLNRIHKVERELDDVTDIMKDNIQRVMERGEQIESLMGKTELLKGESVRFRMAGRAMKRSLWWQSFKSYLFILLIVTCICFVLGSLSCGGLTFSRCRAFSIFSSSSSSLSGEPQGGSTVVGDDG</sequence>
<dbReference type="VEuPathDB" id="CryptoDB:Vbra_19706"/>
<evidence type="ECO:0000256" key="2">
    <source>
        <dbReference type="ARBA" id="ARBA00022448"/>
    </source>
</evidence>
<evidence type="ECO:0000256" key="5">
    <source>
        <dbReference type="ARBA" id="ARBA00022989"/>
    </source>
</evidence>
<dbReference type="GO" id="GO:0015031">
    <property type="term" value="P:protein transport"/>
    <property type="evidence" value="ECO:0007669"/>
    <property type="project" value="UniProtKB-KW"/>
</dbReference>
<dbReference type="Gene3D" id="1.20.5.110">
    <property type="match status" value="1"/>
</dbReference>
<dbReference type="PROSITE" id="PS50892">
    <property type="entry name" value="V_SNARE"/>
    <property type="match status" value="1"/>
</dbReference>
<dbReference type="PRINTS" id="PR00219">
    <property type="entry name" value="SYNAPTOBREVN"/>
</dbReference>
<dbReference type="GO" id="GO:0016020">
    <property type="term" value="C:membrane"/>
    <property type="evidence" value="ECO:0007669"/>
    <property type="project" value="InterPro"/>
</dbReference>
<dbReference type="EMBL" id="CDMY01001045">
    <property type="protein sequence ID" value="CEM39650.1"/>
    <property type="molecule type" value="Genomic_DNA"/>
</dbReference>
<dbReference type="CDD" id="cd14824">
    <property type="entry name" value="Longin"/>
    <property type="match status" value="1"/>
</dbReference>
<dbReference type="InParanoid" id="A0A0G4H7C8"/>
<dbReference type="PANTHER" id="PTHR21136">
    <property type="entry name" value="SNARE PROTEINS"/>
    <property type="match status" value="1"/>
</dbReference>
<keyword evidence="2" id="KW-0813">Transport</keyword>
<evidence type="ECO:0000256" key="6">
    <source>
        <dbReference type="ARBA" id="ARBA00023136"/>
    </source>
</evidence>
<dbReference type="Pfam" id="PF00957">
    <property type="entry name" value="Synaptobrevin"/>
    <property type="match status" value="1"/>
</dbReference>
<evidence type="ECO:0000256" key="9">
    <source>
        <dbReference type="SAM" id="MobiDB-lite"/>
    </source>
</evidence>
<evidence type="ECO:0000256" key="3">
    <source>
        <dbReference type="ARBA" id="ARBA00022692"/>
    </source>
</evidence>
<dbReference type="OrthoDB" id="248747at2759"/>
<dbReference type="GO" id="GO:0005737">
    <property type="term" value="C:cytoplasm"/>
    <property type="evidence" value="ECO:0007669"/>
    <property type="project" value="UniProtKB-ARBA"/>
</dbReference>
<dbReference type="OMA" id="HYENRIV"/>
<name>A0A0G4H7C8_VITBC</name>
<dbReference type="InterPro" id="IPR042855">
    <property type="entry name" value="V_SNARE_CC"/>
</dbReference>
<evidence type="ECO:0000256" key="1">
    <source>
        <dbReference type="ARBA" id="ARBA00008025"/>
    </source>
</evidence>
<feature type="region of interest" description="Disordered" evidence="9">
    <location>
        <begin position="223"/>
        <end position="243"/>
    </location>
</feature>
<dbReference type="InterPro" id="IPR010908">
    <property type="entry name" value="Longin_dom"/>
</dbReference>
<evidence type="ECO:0008006" key="15">
    <source>
        <dbReference type="Google" id="ProtNLM"/>
    </source>
</evidence>
<dbReference type="GO" id="GO:0012505">
    <property type="term" value="C:endomembrane system"/>
    <property type="evidence" value="ECO:0007669"/>
    <property type="project" value="UniProtKB-SubCell"/>
</dbReference>
<dbReference type="InterPro" id="IPR011012">
    <property type="entry name" value="Longin-like_dom_sf"/>
</dbReference>
<dbReference type="SMART" id="SM01270">
    <property type="entry name" value="Longin"/>
    <property type="match status" value="1"/>
</dbReference>
<feature type="domain" description="V-SNARE coiled-coil homology" evidence="12">
    <location>
        <begin position="123"/>
        <end position="183"/>
    </location>
</feature>
<evidence type="ECO:0000313" key="14">
    <source>
        <dbReference type="Proteomes" id="UP000041254"/>
    </source>
</evidence>
<dbReference type="PhylomeDB" id="A0A0G4H7C8"/>
<dbReference type="SUPFAM" id="SSF58038">
    <property type="entry name" value="SNARE fusion complex"/>
    <property type="match status" value="1"/>
</dbReference>
<keyword evidence="14" id="KW-1185">Reference proteome</keyword>
<evidence type="ECO:0000256" key="8">
    <source>
        <dbReference type="PROSITE-ProRule" id="PRU00290"/>
    </source>
</evidence>
<dbReference type="InterPro" id="IPR051097">
    <property type="entry name" value="Synaptobrevin-like_transport"/>
</dbReference>
<dbReference type="Pfam" id="PF13774">
    <property type="entry name" value="Longin"/>
    <property type="match status" value="1"/>
</dbReference>
<evidence type="ECO:0000256" key="10">
    <source>
        <dbReference type="SAM" id="Phobius"/>
    </source>
</evidence>
<evidence type="ECO:0000313" key="13">
    <source>
        <dbReference type="EMBL" id="CEM39650.1"/>
    </source>
</evidence>
<keyword evidence="8" id="KW-0175">Coiled coil</keyword>
<organism evidence="13 14">
    <name type="scientific">Vitrella brassicaformis (strain CCMP3155)</name>
    <dbReference type="NCBI Taxonomy" id="1169540"/>
    <lineage>
        <taxon>Eukaryota</taxon>
        <taxon>Sar</taxon>
        <taxon>Alveolata</taxon>
        <taxon>Colpodellida</taxon>
        <taxon>Vitrellaceae</taxon>
        <taxon>Vitrella</taxon>
    </lineage>
</organism>
<evidence type="ECO:0000256" key="7">
    <source>
        <dbReference type="ARBA" id="ARBA00046280"/>
    </source>
</evidence>
<feature type="compositionally biased region" description="Low complexity" evidence="9">
    <location>
        <begin position="223"/>
        <end position="236"/>
    </location>
</feature>
<feature type="domain" description="Longin" evidence="11">
    <location>
        <begin position="7"/>
        <end position="108"/>
    </location>
</feature>
<evidence type="ECO:0000259" key="12">
    <source>
        <dbReference type="PROSITE" id="PS50892"/>
    </source>
</evidence>
<keyword evidence="4" id="KW-0653">Protein transport</keyword>
<dbReference type="SUPFAM" id="SSF64356">
    <property type="entry name" value="SNARE-like"/>
    <property type="match status" value="1"/>
</dbReference>